<reference evidence="1 2" key="1">
    <citation type="submission" date="2019-03" db="EMBL/GenBank/DDBJ databases">
        <title>Genomic Encyclopedia of Type Strains, Phase IV (KMG-IV): sequencing the most valuable type-strain genomes for metagenomic binning, comparative biology and taxonomic classification.</title>
        <authorList>
            <person name="Goeker M."/>
        </authorList>
    </citation>
    <scope>NUCLEOTIDE SEQUENCE [LARGE SCALE GENOMIC DNA]</scope>
    <source>
        <strain evidence="1 2">DSM 28697</strain>
    </source>
</reference>
<accession>A0A4R6U1N4</accession>
<dbReference type="AlphaFoldDB" id="A0A4R6U1N4"/>
<gene>
    <name evidence="1" type="ORF">EV213_10634</name>
</gene>
<dbReference type="Proteomes" id="UP000295632">
    <property type="component" value="Unassembled WGS sequence"/>
</dbReference>
<keyword evidence="2" id="KW-1185">Reference proteome</keyword>
<proteinExistence type="predicted"/>
<comment type="caution">
    <text evidence="1">The sequence shown here is derived from an EMBL/GenBank/DDBJ whole genome shotgun (WGS) entry which is preliminary data.</text>
</comment>
<name>A0A4R6U1N4_9BACI</name>
<sequence length="163" mass="19049">MKVCHCSRGKVFIFYCKDEHVSWDKYLEPVIDRVADRANADISITIEDHHPKSFCIGGMYDETNHHITLYKEGIKEQCTQTFKSLDWFLKYAAVICAHELGHATDPMLQSLVHEYDSTENEHVRKQILHKIECNAWDFAQTILTDIHPQIIRDIRLQSLAMFN</sequence>
<evidence type="ECO:0000313" key="2">
    <source>
        <dbReference type="Proteomes" id="UP000295632"/>
    </source>
</evidence>
<dbReference type="EMBL" id="SNYJ01000006">
    <property type="protein sequence ID" value="TDQ40318.1"/>
    <property type="molecule type" value="Genomic_DNA"/>
</dbReference>
<protein>
    <submittedName>
        <fullName evidence="1">Uncharacterized protein</fullName>
    </submittedName>
</protein>
<organism evidence="1 2">
    <name type="scientific">Aureibacillus halotolerans</name>
    <dbReference type="NCBI Taxonomy" id="1508390"/>
    <lineage>
        <taxon>Bacteria</taxon>
        <taxon>Bacillati</taxon>
        <taxon>Bacillota</taxon>
        <taxon>Bacilli</taxon>
        <taxon>Bacillales</taxon>
        <taxon>Bacillaceae</taxon>
        <taxon>Aureibacillus</taxon>
    </lineage>
</organism>
<evidence type="ECO:0000313" key="1">
    <source>
        <dbReference type="EMBL" id="TDQ40318.1"/>
    </source>
</evidence>